<name>A0ABV1HXI1_9FIRM</name>
<evidence type="ECO:0000313" key="9">
    <source>
        <dbReference type="Proteomes" id="UP001470288"/>
    </source>
</evidence>
<dbReference type="PANTHER" id="PTHR10229">
    <property type="entry name" value="GTP-BINDING PROTEIN HFLX"/>
    <property type="match status" value="1"/>
</dbReference>
<gene>
    <name evidence="5 8" type="primary">hflX</name>
    <name evidence="8" type="ORF">WMO62_01945</name>
</gene>
<dbReference type="Pfam" id="PF16360">
    <property type="entry name" value="GTP-bdg_M"/>
    <property type="match status" value="1"/>
</dbReference>
<keyword evidence="2 5" id="KW-0547">Nucleotide-binding</keyword>
<comment type="subunit">
    <text evidence="5">Monomer. Associates with the 50S ribosomal subunit.</text>
</comment>
<keyword evidence="4 5" id="KW-0342">GTP-binding</keyword>
<dbReference type="PANTHER" id="PTHR10229:SF4">
    <property type="entry name" value="GTPASE HFLX"/>
    <property type="match status" value="1"/>
</dbReference>
<evidence type="ECO:0000256" key="3">
    <source>
        <dbReference type="ARBA" id="ARBA00022842"/>
    </source>
</evidence>
<feature type="coiled-coil region" evidence="6">
    <location>
        <begin position="159"/>
        <end position="193"/>
    </location>
</feature>
<dbReference type="NCBIfam" id="TIGR03156">
    <property type="entry name" value="GTP_HflX"/>
    <property type="match status" value="1"/>
</dbReference>
<dbReference type="Gene3D" id="6.10.250.2860">
    <property type="match status" value="1"/>
</dbReference>
<comment type="caution">
    <text evidence="8">The sequence shown here is derived from an EMBL/GenBank/DDBJ whole genome shotgun (WGS) entry which is preliminary data.</text>
</comment>
<dbReference type="InterPro" id="IPR042108">
    <property type="entry name" value="GTPase_HflX_N_sf"/>
</dbReference>
<comment type="subcellular location">
    <subcellularLocation>
        <location evidence="5">Cytoplasm</location>
    </subcellularLocation>
    <text evidence="5">May associate with membranes.</text>
</comment>
<dbReference type="CDD" id="cd01878">
    <property type="entry name" value="HflX"/>
    <property type="match status" value="1"/>
</dbReference>
<evidence type="ECO:0000313" key="8">
    <source>
        <dbReference type="EMBL" id="MEQ2577602.1"/>
    </source>
</evidence>
<dbReference type="SUPFAM" id="SSF52540">
    <property type="entry name" value="P-loop containing nucleoside triphosphate hydrolases"/>
    <property type="match status" value="1"/>
</dbReference>
<keyword evidence="1" id="KW-0479">Metal-binding</keyword>
<dbReference type="PROSITE" id="PS51705">
    <property type="entry name" value="G_HFLX"/>
    <property type="match status" value="1"/>
</dbReference>
<evidence type="ECO:0000256" key="5">
    <source>
        <dbReference type="HAMAP-Rule" id="MF_00900"/>
    </source>
</evidence>
<dbReference type="PRINTS" id="PR00326">
    <property type="entry name" value="GTP1OBG"/>
</dbReference>
<reference evidence="8 9" key="1">
    <citation type="submission" date="2024-03" db="EMBL/GenBank/DDBJ databases">
        <title>Human intestinal bacterial collection.</title>
        <authorList>
            <person name="Pauvert C."/>
            <person name="Hitch T.C.A."/>
            <person name="Clavel T."/>
        </authorList>
    </citation>
    <scope>NUCLEOTIDE SEQUENCE [LARGE SCALE GENOMIC DNA]</scope>
    <source>
        <strain evidence="8 9">CLA-AA-H78B</strain>
    </source>
</reference>
<evidence type="ECO:0000256" key="6">
    <source>
        <dbReference type="SAM" id="Coils"/>
    </source>
</evidence>
<keyword evidence="3" id="KW-0460">Magnesium</keyword>
<dbReference type="PIRSF" id="PIRSF006809">
    <property type="entry name" value="GTP-binding_hflX_prd"/>
    <property type="match status" value="1"/>
</dbReference>
<sequence length="370" mass="41696">MREEQKERALLLGVKLNDGEDFKKSMEELAALSEACGMEVVGTITQNMDRQPHASLYMGRGKLGEVQDYMLEHPVDVLIFDRSLTPSQMRNLQNILDCPILDRTTLILEIFASRARTREAKLQVESARLQYVLPRLTGMHKALSRQGGGSGVANKGAGEKKLELDRRRIEKRISELRKELDRIAKERETQRQKRQGSGVPRVALVGYTNAGKSTLMNKLLDKYTRDASKKVLEKNMLFATLDTTVRRISMGGGRDFLLSDTVGFIHQLPTALIKAFRSTLEEAREADLLLHVLDYSDESCRMQREVTDMTLKELGAGDIPVIYVYNKADLVETTDGGKLPRVIDHKIYMSAKTGEGIPELVELIWNMCGK</sequence>
<comment type="similarity">
    <text evidence="5">Belongs to the TRAFAC class OBG-HflX-like GTPase superfamily. HflX GTPase family.</text>
</comment>
<keyword evidence="5" id="KW-0963">Cytoplasm</keyword>
<dbReference type="InterPro" id="IPR006073">
    <property type="entry name" value="GTP-bd"/>
</dbReference>
<dbReference type="InterPro" id="IPR032305">
    <property type="entry name" value="GTP-bd_M"/>
</dbReference>
<keyword evidence="9" id="KW-1185">Reference proteome</keyword>
<protein>
    <recommendedName>
        <fullName evidence="5">GTPase HflX</fullName>
    </recommendedName>
    <alternativeName>
        <fullName evidence="5">GTP-binding protein HflX</fullName>
    </alternativeName>
</protein>
<dbReference type="Pfam" id="PF01926">
    <property type="entry name" value="MMR_HSR1"/>
    <property type="match status" value="1"/>
</dbReference>
<dbReference type="Proteomes" id="UP001470288">
    <property type="component" value="Unassembled WGS sequence"/>
</dbReference>
<feature type="domain" description="Hflx-type G" evidence="7">
    <location>
        <begin position="200"/>
        <end position="370"/>
    </location>
</feature>
<dbReference type="Pfam" id="PF13167">
    <property type="entry name" value="GTP-bdg_N"/>
    <property type="match status" value="1"/>
</dbReference>
<dbReference type="Gene3D" id="3.40.50.300">
    <property type="entry name" value="P-loop containing nucleotide triphosphate hydrolases"/>
    <property type="match status" value="1"/>
</dbReference>
<accession>A0ABV1HXI1</accession>
<dbReference type="InterPro" id="IPR030394">
    <property type="entry name" value="G_HFLX_dom"/>
</dbReference>
<evidence type="ECO:0000256" key="2">
    <source>
        <dbReference type="ARBA" id="ARBA00022741"/>
    </source>
</evidence>
<comment type="function">
    <text evidence="5">GTPase that associates with the 50S ribosomal subunit and may have a role during protein synthesis or ribosome biogenesis.</text>
</comment>
<dbReference type="EMBL" id="JBBMFC010000002">
    <property type="protein sequence ID" value="MEQ2577602.1"/>
    <property type="molecule type" value="Genomic_DNA"/>
</dbReference>
<evidence type="ECO:0000259" key="7">
    <source>
        <dbReference type="PROSITE" id="PS51705"/>
    </source>
</evidence>
<organism evidence="8 9">
    <name type="scientific">Hominiventricola aquisgranensis</name>
    <dbReference type="NCBI Taxonomy" id="3133164"/>
    <lineage>
        <taxon>Bacteria</taxon>
        <taxon>Bacillati</taxon>
        <taxon>Bacillota</taxon>
        <taxon>Clostridia</taxon>
        <taxon>Lachnospirales</taxon>
        <taxon>Lachnospiraceae</taxon>
        <taxon>Hominiventricola</taxon>
    </lineage>
</organism>
<dbReference type="RefSeq" id="WP_349143623.1">
    <property type="nucleotide sequence ID" value="NZ_JBBMFC010000002.1"/>
</dbReference>
<evidence type="ECO:0000256" key="4">
    <source>
        <dbReference type="ARBA" id="ARBA00023134"/>
    </source>
</evidence>
<evidence type="ECO:0000256" key="1">
    <source>
        <dbReference type="ARBA" id="ARBA00022723"/>
    </source>
</evidence>
<dbReference type="HAMAP" id="MF_00900">
    <property type="entry name" value="GTPase_HflX"/>
    <property type="match status" value="1"/>
</dbReference>
<dbReference type="InterPro" id="IPR027417">
    <property type="entry name" value="P-loop_NTPase"/>
</dbReference>
<proteinExistence type="inferred from homology"/>
<dbReference type="InterPro" id="IPR016496">
    <property type="entry name" value="GTPase_HflX"/>
</dbReference>
<dbReference type="Gene3D" id="3.40.50.11060">
    <property type="entry name" value="GTPase HflX, N-terminal domain"/>
    <property type="match status" value="1"/>
</dbReference>
<dbReference type="InterPro" id="IPR025121">
    <property type="entry name" value="GTPase_HflX_N"/>
</dbReference>
<keyword evidence="6" id="KW-0175">Coiled coil</keyword>